<dbReference type="InterPro" id="IPR007300">
    <property type="entry name" value="CidB/LrgB"/>
</dbReference>
<dbReference type="GO" id="GO:0016020">
    <property type="term" value="C:membrane"/>
    <property type="evidence" value="ECO:0007669"/>
    <property type="project" value="UniProtKB-SubCell"/>
</dbReference>
<sequence>MSLMILYLSLTLVVYILSKKLYRRTQHMLCSPLIICPIILLGILVMFQIPYDNYAKGGKWLSLMLQPATVALAVPLYKYRATVKKHLTEILVGVTGGAAVAIVTSLLIGRYMGADLQLMASMAPRSVTVPMAMSISEIIGGNPSLTAVFVILTGITGTLFVTFMLKYGTVFKSPITKGMLYGITAHGTGTAKAFEAGEMEGAISSLAMIFMGIITTLIAPEIVNICFSLLDV</sequence>
<evidence type="ECO:0000256" key="5">
    <source>
        <dbReference type="SAM" id="Phobius"/>
    </source>
</evidence>
<evidence type="ECO:0000313" key="6">
    <source>
        <dbReference type="EMBL" id="SEJ21406.1"/>
    </source>
</evidence>
<keyword evidence="2 5" id="KW-0812">Transmembrane</keyword>
<dbReference type="PANTHER" id="PTHR30249">
    <property type="entry name" value="PUTATIVE SEROTONIN TRANSPORTER"/>
    <property type="match status" value="1"/>
</dbReference>
<dbReference type="AlphaFoldDB" id="A0A1H6WZU5"/>
<feature type="transmembrane region" description="Helical" evidence="5">
    <location>
        <begin position="29"/>
        <end position="49"/>
    </location>
</feature>
<protein>
    <submittedName>
        <fullName evidence="6">TIGR00659 family protein</fullName>
    </submittedName>
</protein>
<feature type="transmembrane region" description="Helical" evidence="5">
    <location>
        <begin position="206"/>
        <end position="230"/>
    </location>
</feature>
<gene>
    <name evidence="6" type="ORF">SAMN05660742_104183</name>
</gene>
<evidence type="ECO:0000256" key="3">
    <source>
        <dbReference type="ARBA" id="ARBA00022989"/>
    </source>
</evidence>
<evidence type="ECO:0000256" key="2">
    <source>
        <dbReference type="ARBA" id="ARBA00022692"/>
    </source>
</evidence>
<dbReference type="Pfam" id="PF04172">
    <property type="entry name" value="LrgB"/>
    <property type="match status" value="1"/>
</dbReference>
<dbReference type="EMBL" id="FNZK01000004">
    <property type="protein sequence ID" value="SEJ21406.1"/>
    <property type="molecule type" value="Genomic_DNA"/>
</dbReference>
<feature type="transmembrane region" description="Helical" evidence="5">
    <location>
        <begin position="61"/>
        <end position="79"/>
    </location>
</feature>
<organism evidence="6 7">
    <name type="scientific">Propionispira arboris</name>
    <dbReference type="NCBI Taxonomy" id="84035"/>
    <lineage>
        <taxon>Bacteria</taxon>
        <taxon>Bacillati</taxon>
        <taxon>Bacillota</taxon>
        <taxon>Negativicutes</taxon>
        <taxon>Selenomonadales</taxon>
        <taxon>Selenomonadaceae</taxon>
        <taxon>Propionispira</taxon>
    </lineage>
</organism>
<evidence type="ECO:0000256" key="4">
    <source>
        <dbReference type="ARBA" id="ARBA00023136"/>
    </source>
</evidence>
<dbReference type="PANTHER" id="PTHR30249:SF3">
    <property type="entry name" value="MUREIN HYDROLASE EXPORT REGULATOR"/>
    <property type="match status" value="1"/>
</dbReference>
<keyword evidence="3 5" id="KW-1133">Transmembrane helix</keyword>
<name>A0A1H6WZU5_9FIRM</name>
<comment type="subcellular location">
    <subcellularLocation>
        <location evidence="1">Membrane</location>
        <topology evidence="1">Multi-pass membrane protein</topology>
    </subcellularLocation>
</comment>
<evidence type="ECO:0000256" key="1">
    <source>
        <dbReference type="ARBA" id="ARBA00004141"/>
    </source>
</evidence>
<keyword evidence="4 5" id="KW-0472">Membrane</keyword>
<dbReference type="STRING" id="84035.SAMN05660742_104183"/>
<proteinExistence type="predicted"/>
<keyword evidence="7" id="KW-1185">Reference proteome</keyword>
<feature type="transmembrane region" description="Helical" evidence="5">
    <location>
        <begin position="6"/>
        <end position="22"/>
    </location>
</feature>
<feature type="transmembrane region" description="Helical" evidence="5">
    <location>
        <begin position="91"/>
        <end position="112"/>
    </location>
</feature>
<reference evidence="6 7" key="1">
    <citation type="submission" date="2016-10" db="EMBL/GenBank/DDBJ databases">
        <authorList>
            <person name="de Groot N.N."/>
        </authorList>
    </citation>
    <scope>NUCLEOTIDE SEQUENCE [LARGE SCALE GENOMIC DNA]</scope>
    <source>
        <strain evidence="6 7">DSM 2179</strain>
    </source>
</reference>
<evidence type="ECO:0000313" key="7">
    <source>
        <dbReference type="Proteomes" id="UP000199662"/>
    </source>
</evidence>
<accession>A0A1H6WZU5</accession>
<dbReference type="RefSeq" id="WP_091830026.1">
    <property type="nucleotide sequence ID" value="NZ_FNZK01000004.1"/>
</dbReference>
<dbReference type="Proteomes" id="UP000199662">
    <property type="component" value="Unassembled WGS sequence"/>
</dbReference>
<feature type="transmembrane region" description="Helical" evidence="5">
    <location>
        <begin position="145"/>
        <end position="165"/>
    </location>
</feature>